<accession>A0A645CVT4</accession>
<proteinExistence type="predicted"/>
<reference evidence="1" key="1">
    <citation type="submission" date="2019-08" db="EMBL/GenBank/DDBJ databases">
        <authorList>
            <person name="Kucharzyk K."/>
            <person name="Murdoch R.W."/>
            <person name="Higgins S."/>
            <person name="Loffler F."/>
        </authorList>
    </citation>
    <scope>NUCLEOTIDE SEQUENCE</scope>
</reference>
<dbReference type="AlphaFoldDB" id="A0A645CVT4"/>
<comment type="caution">
    <text evidence="1">The sequence shown here is derived from an EMBL/GenBank/DDBJ whole genome shotgun (WGS) entry which is preliminary data.</text>
</comment>
<gene>
    <name evidence="1" type="ORF">SDC9_128078</name>
</gene>
<dbReference type="EMBL" id="VSSQ01030479">
    <property type="protein sequence ID" value="MPM81027.1"/>
    <property type="molecule type" value="Genomic_DNA"/>
</dbReference>
<evidence type="ECO:0000313" key="1">
    <source>
        <dbReference type="EMBL" id="MPM81027.1"/>
    </source>
</evidence>
<name>A0A645CVT4_9ZZZZ</name>
<sequence length="139" mass="15192">MVMREVHHRHNIVHILAQFQYLFQGSEHVLLSRDLNSQLGLDLRGFPPVHDLFDIHHYVVVDILTVGAFVVKTQIGDHCVPAQCVGHYGCELYAVDALVGEIAVGSEVHVVGGVHGHAYVQPLGHPSHVVEVSEGPGDT</sequence>
<organism evidence="1">
    <name type="scientific">bioreactor metagenome</name>
    <dbReference type="NCBI Taxonomy" id="1076179"/>
    <lineage>
        <taxon>unclassified sequences</taxon>
        <taxon>metagenomes</taxon>
        <taxon>ecological metagenomes</taxon>
    </lineage>
</organism>
<protein>
    <submittedName>
        <fullName evidence="1">Uncharacterized protein</fullName>
    </submittedName>
</protein>